<accession>A0ABQ9YIZ4</accession>
<gene>
    <name evidence="3" type="ORF">BLNAU_1267</name>
</gene>
<dbReference type="EMBL" id="JARBJD010000005">
    <property type="protein sequence ID" value="KAK2963702.1"/>
    <property type="molecule type" value="Genomic_DNA"/>
</dbReference>
<feature type="compositionally biased region" description="Low complexity" evidence="1">
    <location>
        <begin position="509"/>
        <end position="523"/>
    </location>
</feature>
<reference evidence="3 4" key="1">
    <citation type="journal article" date="2022" name="bioRxiv">
        <title>Genomics of Preaxostyla Flagellates Illuminates Evolutionary Transitions and the Path Towards Mitochondrial Loss.</title>
        <authorList>
            <person name="Novak L.V.F."/>
            <person name="Treitli S.C."/>
            <person name="Pyrih J."/>
            <person name="Halakuc P."/>
            <person name="Pipaliya S.V."/>
            <person name="Vacek V."/>
            <person name="Brzon O."/>
            <person name="Soukal P."/>
            <person name="Eme L."/>
            <person name="Dacks J.B."/>
            <person name="Karnkowska A."/>
            <person name="Elias M."/>
            <person name="Hampl V."/>
        </authorList>
    </citation>
    <scope>NUCLEOTIDE SEQUENCE [LARGE SCALE GENOMIC DNA]</scope>
    <source>
        <strain evidence="3">NAU3</strain>
        <tissue evidence="3">Gut</tissue>
    </source>
</reference>
<dbReference type="Proteomes" id="UP001281761">
    <property type="component" value="Unassembled WGS sequence"/>
</dbReference>
<evidence type="ECO:0000313" key="4">
    <source>
        <dbReference type="Proteomes" id="UP001281761"/>
    </source>
</evidence>
<feature type="transmembrane region" description="Helical" evidence="2">
    <location>
        <begin position="554"/>
        <end position="579"/>
    </location>
</feature>
<feature type="region of interest" description="Disordered" evidence="1">
    <location>
        <begin position="509"/>
        <end position="544"/>
    </location>
</feature>
<keyword evidence="2" id="KW-0812">Transmembrane</keyword>
<evidence type="ECO:0000313" key="3">
    <source>
        <dbReference type="EMBL" id="KAK2963702.1"/>
    </source>
</evidence>
<evidence type="ECO:0000256" key="1">
    <source>
        <dbReference type="SAM" id="MobiDB-lite"/>
    </source>
</evidence>
<keyword evidence="2" id="KW-0472">Membrane</keyword>
<sequence>MSVTPITCPNIEILIDADFSIAKLLESSCVKIQSSTLDFGREFTPFVADGGSVTLIDIIICGRALIPELMDSFTPDTHLIMSKCVAQDVIVGLSPIFGPSSYSVEVSHSVFANIDHAVPLLYSPSPHTLQTSSIPSLETYSTILASSTMVNVTDDIYGSITNAPIMGKSFLFRDVLSEQQTVKCDVLSINAEEPETIVIETETKCKVKKTQFIDSRDINDVGVAGLFITATKDAKVTISSCSFHYLRSSGIGGLRVNTPNNHHFVQLIMKKCEFRLCTAIHVTSATLQESSVEMDTVFWDDCEGRNGIVFITGRSPKTFSSDGGIELRSCGFYRCQSVTDENSNMACLWISFAGPVLLHKQTTFKLCTSTFSNAFISAALISIRETRFVECVATAGRAGGCTVRGYHVTLENILMKHCHSHFTPNSFLVSLFYDWALLEVIEIDEKEKYEMRKCFIDRALDLTNHFPDVAFAVPEVTLVFGNLNASRFEEVFTTAQNNTVTLTTTDIITSSSSSPSASFSDQTEIVSKQGEDPRKDKKKANSLRSEKKGLSGGAIAGIVCAAVFGIPAIVLVCGMFYGIAACCEDACY</sequence>
<evidence type="ECO:0008006" key="5">
    <source>
        <dbReference type="Google" id="ProtNLM"/>
    </source>
</evidence>
<name>A0ABQ9YIZ4_9EUKA</name>
<evidence type="ECO:0000256" key="2">
    <source>
        <dbReference type="SAM" id="Phobius"/>
    </source>
</evidence>
<keyword evidence="2" id="KW-1133">Transmembrane helix</keyword>
<keyword evidence="4" id="KW-1185">Reference proteome</keyword>
<proteinExistence type="predicted"/>
<organism evidence="3 4">
    <name type="scientific">Blattamonas nauphoetae</name>
    <dbReference type="NCBI Taxonomy" id="2049346"/>
    <lineage>
        <taxon>Eukaryota</taxon>
        <taxon>Metamonada</taxon>
        <taxon>Preaxostyla</taxon>
        <taxon>Oxymonadida</taxon>
        <taxon>Blattamonas</taxon>
    </lineage>
</organism>
<comment type="caution">
    <text evidence="3">The sequence shown here is derived from an EMBL/GenBank/DDBJ whole genome shotgun (WGS) entry which is preliminary data.</text>
</comment>
<protein>
    <recommendedName>
        <fullName evidence="5">Right handed beta helix domain-containing protein</fullName>
    </recommendedName>
</protein>